<reference evidence="1 2" key="1">
    <citation type="journal article" date="2013" name="Genome Biol.">
        <title>Genome of Acanthamoeba castellanii highlights extensive lateral gene transfer and early evolution of tyrosine kinase signaling.</title>
        <authorList>
            <person name="Clarke M."/>
            <person name="Lohan A.J."/>
            <person name="Liu B."/>
            <person name="Lagkouvardos I."/>
            <person name="Roy S."/>
            <person name="Zafar N."/>
            <person name="Bertelli C."/>
            <person name="Schilde C."/>
            <person name="Kianianmomeni A."/>
            <person name="Burglin T.R."/>
            <person name="Frech C."/>
            <person name="Turcotte B."/>
            <person name="Kopec K.O."/>
            <person name="Synnott J.M."/>
            <person name="Choo C."/>
            <person name="Paponov I."/>
            <person name="Finkler A."/>
            <person name="Soon Heng Tan C."/>
            <person name="Hutchins A.P."/>
            <person name="Weinmeier T."/>
            <person name="Rattei T."/>
            <person name="Chu J.S."/>
            <person name="Gimenez G."/>
            <person name="Irimia M."/>
            <person name="Rigden D.J."/>
            <person name="Fitzpatrick D.A."/>
            <person name="Lorenzo-Morales J."/>
            <person name="Bateman A."/>
            <person name="Chiu C.H."/>
            <person name="Tang P."/>
            <person name="Hegemann P."/>
            <person name="Fromm H."/>
            <person name="Raoult D."/>
            <person name="Greub G."/>
            <person name="Miranda-Saavedra D."/>
            <person name="Chen N."/>
            <person name="Nash P."/>
            <person name="Ginger M.L."/>
            <person name="Horn M."/>
            <person name="Schaap P."/>
            <person name="Caler L."/>
            <person name="Loftus B."/>
        </authorList>
    </citation>
    <scope>NUCLEOTIDE SEQUENCE [LARGE SCALE GENOMIC DNA]</scope>
    <source>
        <strain evidence="1 2">Neff</strain>
    </source>
</reference>
<name>L8GIP1_ACACF</name>
<dbReference type="GeneID" id="14913563"/>
<dbReference type="Proteomes" id="UP000011083">
    <property type="component" value="Unassembled WGS sequence"/>
</dbReference>
<proteinExistence type="predicted"/>
<dbReference type="RefSeq" id="XP_004334727.1">
    <property type="nucleotide sequence ID" value="XM_004334679.1"/>
</dbReference>
<dbReference type="EMBL" id="KB008103">
    <property type="protein sequence ID" value="ELR12714.1"/>
    <property type="molecule type" value="Genomic_DNA"/>
</dbReference>
<dbReference type="KEGG" id="acan:ACA1_092340"/>
<evidence type="ECO:0000313" key="2">
    <source>
        <dbReference type="Proteomes" id="UP000011083"/>
    </source>
</evidence>
<dbReference type="AlphaFoldDB" id="L8GIP1"/>
<evidence type="ECO:0000313" key="1">
    <source>
        <dbReference type="EMBL" id="ELR12714.1"/>
    </source>
</evidence>
<keyword evidence="2" id="KW-1185">Reference proteome</keyword>
<sequence>MKKFLNVNSWPKSAAYLKNLYAKSEEPMPITPLYPHNHLISNPILLHVLKHISTEQHKQIQAGNKYKISKNAFKELLIACQRHVKFLSKARKLATHLMDRDFIHLKNKVATGEWSIYANNIHSKSAGGVQHNGLYTIFISQVNKSYTFNPESLLVQDITKIPKLMAYKKPSLIKRWNLKWVHIAPQPWIMTQVPQEQEPEQELEQGQKPQL</sequence>
<accession>L8GIP1</accession>
<gene>
    <name evidence="1" type="ORF">ACA1_092340</name>
</gene>
<dbReference type="VEuPathDB" id="AmoebaDB:ACA1_092340"/>
<organism evidence="1 2">
    <name type="scientific">Acanthamoeba castellanii (strain ATCC 30010 / Neff)</name>
    <dbReference type="NCBI Taxonomy" id="1257118"/>
    <lineage>
        <taxon>Eukaryota</taxon>
        <taxon>Amoebozoa</taxon>
        <taxon>Discosea</taxon>
        <taxon>Longamoebia</taxon>
        <taxon>Centramoebida</taxon>
        <taxon>Acanthamoebidae</taxon>
        <taxon>Acanthamoeba</taxon>
    </lineage>
</organism>
<protein>
    <submittedName>
        <fullName evidence="1">Uncharacterized protein</fullName>
    </submittedName>
</protein>